<evidence type="ECO:0000313" key="2">
    <source>
        <dbReference type="Proteomes" id="UP001054945"/>
    </source>
</evidence>
<dbReference type="AlphaFoldDB" id="A0AAV4VMJ7"/>
<sequence>MGKRTNRTTCRSFLEKLNFRRDDIRAHGCLSRLNNRKELRNEPIRVESKFLATAKDKALAFCKRYAKISSRLPNSTPSLIMTSLN</sequence>
<name>A0AAV4VMJ7_CAEEX</name>
<keyword evidence="2" id="KW-1185">Reference proteome</keyword>
<evidence type="ECO:0000313" key="1">
    <source>
        <dbReference type="EMBL" id="GIY71135.1"/>
    </source>
</evidence>
<reference evidence="1 2" key="1">
    <citation type="submission" date="2021-06" db="EMBL/GenBank/DDBJ databases">
        <title>Caerostris extrusa draft genome.</title>
        <authorList>
            <person name="Kono N."/>
            <person name="Arakawa K."/>
        </authorList>
    </citation>
    <scope>NUCLEOTIDE SEQUENCE [LARGE SCALE GENOMIC DNA]</scope>
</reference>
<dbReference type="EMBL" id="BPLR01014757">
    <property type="protein sequence ID" value="GIY71135.1"/>
    <property type="molecule type" value="Genomic_DNA"/>
</dbReference>
<protein>
    <recommendedName>
        <fullName evidence="3">Transposase</fullName>
    </recommendedName>
</protein>
<dbReference type="Proteomes" id="UP001054945">
    <property type="component" value="Unassembled WGS sequence"/>
</dbReference>
<accession>A0AAV4VMJ7</accession>
<evidence type="ECO:0008006" key="3">
    <source>
        <dbReference type="Google" id="ProtNLM"/>
    </source>
</evidence>
<organism evidence="1 2">
    <name type="scientific">Caerostris extrusa</name>
    <name type="common">Bark spider</name>
    <name type="synonym">Caerostris bankana</name>
    <dbReference type="NCBI Taxonomy" id="172846"/>
    <lineage>
        <taxon>Eukaryota</taxon>
        <taxon>Metazoa</taxon>
        <taxon>Ecdysozoa</taxon>
        <taxon>Arthropoda</taxon>
        <taxon>Chelicerata</taxon>
        <taxon>Arachnida</taxon>
        <taxon>Araneae</taxon>
        <taxon>Araneomorphae</taxon>
        <taxon>Entelegynae</taxon>
        <taxon>Araneoidea</taxon>
        <taxon>Araneidae</taxon>
        <taxon>Caerostris</taxon>
    </lineage>
</organism>
<proteinExistence type="predicted"/>
<comment type="caution">
    <text evidence="1">The sequence shown here is derived from an EMBL/GenBank/DDBJ whole genome shotgun (WGS) entry which is preliminary data.</text>
</comment>
<gene>
    <name evidence="1" type="ORF">CEXT_708911</name>
</gene>